<dbReference type="Proteomes" id="UP000011086">
    <property type="component" value="Unassembled WGS sequence"/>
</dbReference>
<sequence>MSKAGYGALGTEYGRNKDGSRDEARQQLKSLPKEPPFAPSFWGDAEAREGIELEC</sequence>
<accession>A0AA97NYT2</accession>
<name>A0AA97NYT2_PYRO3</name>
<gene>
    <name evidence="2" type="ORF">OOU_Y34scaffold00528g62</name>
</gene>
<dbReference type="AlphaFoldDB" id="A0AA97NYT2"/>
<proteinExistence type="predicted"/>
<feature type="region of interest" description="Disordered" evidence="1">
    <location>
        <begin position="1"/>
        <end position="45"/>
    </location>
</feature>
<protein>
    <submittedName>
        <fullName evidence="2">Uncharacterized protein</fullName>
    </submittedName>
</protein>
<reference evidence="2" key="1">
    <citation type="journal article" date="2012" name="PLoS Genet.">
        <title>Comparative analysis of the genomes of two field isolates of the rice blast fungus Magnaporthe oryzae.</title>
        <authorList>
            <person name="Xue M."/>
            <person name="Yang J."/>
            <person name="Li Z."/>
            <person name="Hu S."/>
            <person name="Yao N."/>
            <person name="Dean R.A."/>
            <person name="Zhao W."/>
            <person name="Shen M."/>
            <person name="Zhang H."/>
            <person name="Li C."/>
            <person name="Liu L."/>
            <person name="Cao L."/>
            <person name="Xu X."/>
            <person name="Xing Y."/>
            <person name="Hsiang T."/>
            <person name="Zhang Z."/>
            <person name="Xu J.R."/>
            <person name="Peng Y.L."/>
        </authorList>
    </citation>
    <scope>NUCLEOTIDE SEQUENCE</scope>
    <source>
        <strain evidence="2">Y34</strain>
    </source>
</reference>
<dbReference type="EMBL" id="JH793541">
    <property type="protein sequence ID" value="ELQ38770.1"/>
    <property type="molecule type" value="Genomic_DNA"/>
</dbReference>
<organism evidence="2">
    <name type="scientific">Pyricularia oryzae (strain Y34)</name>
    <name type="common">Rice blast fungus</name>
    <name type="synonym">Magnaporthe oryzae</name>
    <dbReference type="NCBI Taxonomy" id="1143189"/>
    <lineage>
        <taxon>Eukaryota</taxon>
        <taxon>Fungi</taxon>
        <taxon>Dikarya</taxon>
        <taxon>Ascomycota</taxon>
        <taxon>Pezizomycotina</taxon>
        <taxon>Sordariomycetes</taxon>
        <taxon>Sordariomycetidae</taxon>
        <taxon>Magnaporthales</taxon>
        <taxon>Pyriculariaceae</taxon>
        <taxon>Pyricularia</taxon>
    </lineage>
</organism>
<feature type="compositionally biased region" description="Basic and acidic residues" evidence="1">
    <location>
        <begin position="14"/>
        <end position="26"/>
    </location>
</feature>
<evidence type="ECO:0000256" key="1">
    <source>
        <dbReference type="SAM" id="MobiDB-lite"/>
    </source>
</evidence>
<evidence type="ECO:0000313" key="2">
    <source>
        <dbReference type="EMBL" id="ELQ38770.1"/>
    </source>
</evidence>